<evidence type="ECO:0000256" key="1">
    <source>
        <dbReference type="SAM" id="MobiDB-lite"/>
    </source>
</evidence>
<evidence type="ECO:0000313" key="2">
    <source>
        <dbReference type="EMBL" id="GMH31749.1"/>
    </source>
</evidence>
<protein>
    <submittedName>
        <fullName evidence="2">Uncharacterized protein</fullName>
    </submittedName>
</protein>
<dbReference type="AlphaFoldDB" id="A0AAD3TM45"/>
<gene>
    <name evidence="2" type="ORF">Nepgr_033593</name>
</gene>
<accession>A0AAD3TM45</accession>
<dbReference type="Proteomes" id="UP001279734">
    <property type="component" value="Unassembled WGS sequence"/>
</dbReference>
<evidence type="ECO:0000313" key="3">
    <source>
        <dbReference type="Proteomes" id="UP001279734"/>
    </source>
</evidence>
<dbReference type="EMBL" id="BSYO01000041">
    <property type="protein sequence ID" value="GMH31749.1"/>
    <property type="molecule type" value="Genomic_DNA"/>
</dbReference>
<keyword evidence="3" id="KW-1185">Reference proteome</keyword>
<proteinExistence type="predicted"/>
<reference evidence="2" key="1">
    <citation type="submission" date="2023-05" db="EMBL/GenBank/DDBJ databases">
        <title>Nepenthes gracilis genome sequencing.</title>
        <authorList>
            <person name="Fukushima K."/>
        </authorList>
    </citation>
    <scope>NUCLEOTIDE SEQUENCE</scope>
    <source>
        <strain evidence="2">SING2019-196</strain>
    </source>
</reference>
<sequence>MCKATHLTVHTQDTLSEAARSSTPHSLVHHWTSRRQAEQDLSPTSSNQGPTHHASKTKHATGDKCNFSRISNRRKHHKDRITFCATMLREDGTQEEASLDSQEAAQIKSSHRSHSTREQNAQRLRFAAHSLPSSS</sequence>
<feature type="region of interest" description="Disordered" evidence="1">
    <location>
        <begin position="92"/>
        <end position="135"/>
    </location>
</feature>
<feature type="compositionally biased region" description="Polar residues" evidence="1">
    <location>
        <begin position="39"/>
        <end position="50"/>
    </location>
</feature>
<comment type="caution">
    <text evidence="2">The sequence shown here is derived from an EMBL/GenBank/DDBJ whole genome shotgun (WGS) entry which is preliminary data.</text>
</comment>
<name>A0AAD3TM45_NEPGR</name>
<feature type="compositionally biased region" description="Polar residues" evidence="1">
    <location>
        <begin position="99"/>
        <end position="108"/>
    </location>
</feature>
<feature type="region of interest" description="Disordered" evidence="1">
    <location>
        <begin position="1"/>
        <end position="78"/>
    </location>
</feature>
<feature type="compositionally biased region" description="Polar residues" evidence="1">
    <location>
        <begin position="8"/>
        <end position="25"/>
    </location>
</feature>
<organism evidence="2 3">
    <name type="scientific">Nepenthes gracilis</name>
    <name type="common">Slender pitcher plant</name>
    <dbReference type="NCBI Taxonomy" id="150966"/>
    <lineage>
        <taxon>Eukaryota</taxon>
        <taxon>Viridiplantae</taxon>
        <taxon>Streptophyta</taxon>
        <taxon>Embryophyta</taxon>
        <taxon>Tracheophyta</taxon>
        <taxon>Spermatophyta</taxon>
        <taxon>Magnoliopsida</taxon>
        <taxon>eudicotyledons</taxon>
        <taxon>Gunneridae</taxon>
        <taxon>Pentapetalae</taxon>
        <taxon>Caryophyllales</taxon>
        <taxon>Nepenthaceae</taxon>
        <taxon>Nepenthes</taxon>
    </lineage>
</organism>